<feature type="domain" description="BAH" evidence="9">
    <location>
        <begin position="1"/>
        <end position="97"/>
    </location>
</feature>
<evidence type="ECO:0000259" key="9">
    <source>
        <dbReference type="PROSITE" id="PS51038"/>
    </source>
</evidence>
<name>A0ABQ9FU34_TEGGR</name>
<evidence type="ECO:0000256" key="5">
    <source>
        <dbReference type="ARBA" id="ARBA00023015"/>
    </source>
</evidence>
<feature type="domain" description="SANT" evidence="11">
    <location>
        <begin position="208"/>
        <end position="248"/>
    </location>
</feature>
<dbReference type="PANTHER" id="PTHR13859:SF11">
    <property type="entry name" value="GRUNGE, ISOFORM J"/>
    <property type="match status" value="1"/>
</dbReference>
<dbReference type="InterPro" id="IPR001025">
    <property type="entry name" value="BAH_dom"/>
</dbReference>
<keyword evidence="13" id="KW-1185">Reference proteome</keyword>
<evidence type="ECO:0000256" key="4">
    <source>
        <dbReference type="ARBA" id="ARBA00022833"/>
    </source>
</evidence>
<dbReference type="Pfam" id="PF01448">
    <property type="entry name" value="ELM2"/>
    <property type="match status" value="1"/>
</dbReference>
<keyword evidence="2" id="KW-0479">Metal-binding</keyword>
<dbReference type="SMART" id="SM01189">
    <property type="entry name" value="ELM2"/>
    <property type="match status" value="1"/>
</dbReference>
<evidence type="ECO:0000259" key="10">
    <source>
        <dbReference type="PROSITE" id="PS51156"/>
    </source>
</evidence>
<comment type="subcellular location">
    <subcellularLocation>
        <location evidence="1">Nucleus</location>
    </subcellularLocation>
</comment>
<evidence type="ECO:0000259" key="11">
    <source>
        <dbReference type="PROSITE" id="PS51293"/>
    </source>
</evidence>
<evidence type="ECO:0000256" key="2">
    <source>
        <dbReference type="ARBA" id="ARBA00022723"/>
    </source>
</evidence>
<keyword evidence="4" id="KW-0862">Zinc</keyword>
<dbReference type="SUPFAM" id="SSF46689">
    <property type="entry name" value="Homeodomain-like"/>
    <property type="match status" value="1"/>
</dbReference>
<dbReference type="Proteomes" id="UP001217089">
    <property type="component" value="Unassembled WGS sequence"/>
</dbReference>
<dbReference type="PROSITE" id="PS51038">
    <property type="entry name" value="BAH"/>
    <property type="match status" value="1"/>
</dbReference>
<comment type="caution">
    <text evidence="12">The sequence shown here is derived from an EMBL/GenBank/DDBJ whole genome shotgun (WGS) entry which is preliminary data.</text>
</comment>
<dbReference type="Gene3D" id="2.30.30.490">
    <property type="match status" value="1"/>
</dbReference>
<feature type="compositionally biased region" description="Polar residues" evidence="8">
    <location>
        <begin position="1"/>
        <end position="24"/>
    </location>
</feature>
<evidence type="ECO:0000256" key="7">
    <source>
        <dbReference type="ARBA" id="ARBA00023242"/>
    </source>
</evidence>
<keyword evidence="3" id="KW-0863">Zinc-finger</keyword>
<dbReference type="EMBL" id="JARBDR010000141">
    <property type="protein sequence ID" value="KAJ8319780.1"/>
    <property type="molecule type" value="Genomic_DNA"/>
</dbReference>
<accession>A0ABQ9FU34</accession>
<dbReference type="PROSITE" id="PS51293">
    <property type="entry name" value="SANT"/>
    <property type="match status" value="1"/>
</dbReference>
<protein>
    <submittedName>
        <fullName evidence="12">Uncharacterized protein</fullName>
    </submittedName>
</protein>
<evidence type="ECO:0000256" key="3">
    <source>
        <dbReference type="ARBA" id="ARBA00022771"/>
    </source>
</evidence>
<feature type="region of interest" description="Disordered" evidence="8">
    <location>
        <begin position="1"/>
        <end position="31"/>
    </location>
</feature>
<dbReference type="PANTHER" id="PTHR13859">
    <property type="entry name" value="ATROPHIN-RELATED"/>
    <property type="match status" value="1"/>
</dbReference>
<dbReference type="InterPro" id="IPR009057">
    <property type="entry name" value="Homeodomain-like_sf"/>
</dbReference>
<keyword evidence="7" id="KW-0539">Nucleus</keyword>
<dbReference type="InterPro" id="IPR017884">
    <property type="entry name" value="SANT_dom"/>
</dbReference>
<feature type="domain" description="ELM2" evidence="10">
    <location>
        <begin position="98"/>
        <end position="204"/>
    </location>
</feature>
<gene>
    <name evidence="12" type="ORF">KUTeg_001367</name>
</gene>
<evidence type="ECO:0000256" key="6">
    <source>
        <dbReference type="ARBA" id="ARBA00023163"/>
    </source>
</evidence>
<dbReference type="Gene3D" id="1.10.10.60">
    <property type="entry name" value="Homeodomain-like"/>
    <property type="match status" value="1"/>
</dbReference>
<evidence type="ECO:0000313" key="13">
    <source>
        <dbReference type="Proteomes" id="UP001217089"/>
    </source>
</evidence>
<keyword evidence="6" id="KW-0804">Transcription</keyword>
<sequence length="248" mass="27970">MSRSGSETQNNKVSKVTPDLSSESSGRESVVHDPLIRSRELFISNASDTASVAKLRGKCKVTHHEDIFKARDFQPVDDSYFYILEYNPKTKRLATTQGEIRVGSSHQAKLPELRKDVRPSEMPEKMADLEDLKWRPKSVLDGDLMMYLRAARSVAAFAGMCDGGSTEDGCQAASMDETTVNAMDTLHLYHYDTGKALQALVKSPAMRSIEKKWTDEDLKRFVKGLRQYGKNFFKIRKELLPNKETVSL</sequence>
<dbReference type="Gene3D" id="4.10.1240.50">
    <property type="match status" value="1"/>
</dbReference>
<reference evidence="12 13" key="1">
    <citation type="submission" date="2022-12" db="EMBL/GenBank/DDBJ databases">
        <title>Chromosome-level genome of Tegillarca granosa.</title>
        <authorList>
            <person name="Kim J."/>
        </authorList>
    </citation>
    <scope>NUCLEOTIDE SEQUENCE [LARGE SCALE GENOMIC DNA]</scope>
    <source>
        <strain evidence="12">Teg-2019</strain>
        <tissue evidence="12">Adductor muscle</tissue>
    </source>
</reference>
<dbReference type="Pfam" id="PF01426">
    <property type="entry name" value="BAH"/>
    <property type="match status" value="1"/>
</dbReference>
<dbReference type="InterPro" id="IPR043151">
    <property type="entry name" value="BAH_sf"/>
</dbReference>
<evidence type="ECO:0000256" key="8">
    <source>
        <dbReference type="SAM" id="MobiDB-lite"/>
    </source>
</evidence>
<organism evidence="12 13">
    <name type="scientific">Tegillarca granosa</name>
    <name type="common">Malaysian cockle</name>
    <name type="synonym">Anadara granosa</name>
    <dbReference type="NCBI Taxonomy" id="220873"/>
    <lineage>
        <taxon>Eukaryota</taxon>
        <taxon>Metazoa</taxon>
        <taxon>Spiralia</taxon>
        <taxon>Lophotrochozoa</taxon>
        <taxon>Mollusca</taxon>
        <taxon>Bivalvia</taxon>
        <taxon>Autobranchia</taxon>
        <taxon>Pteriomorphia</taxon>
        <taxon>Arcoida</taxon>
        <taxon>Arcoidea</taxon>
        <taxon>Arcidae</taxon>
        <taxon>Tegillarca</taxon>
    </lineage>
</organism>
<evidence type="ECO:0000313" key="12">
    <source>
        <dbReference type="EMBL" id="KAJ8319780.1"/>
    </source>
</evidence>
<dbReference type="PROSITE" id="PS51156">
    <property type="entry name" value="ELM2"/>
    <property type="match status" value="1"/>
</dbReference>
<proteinExistence type="predicted"/>
<dbReference type="InterPro" id="IPR000949">
    <property type="entry name" value="ELM2_dom"/>
</dbReference>
<keyword evidence="5" id="KW-0805">Transcription regulation</keyword>
<evidence type="ECO:0000256" key="1">
    <source>
        <dbReference type="ARBA" id="ARBA00004123"/>
    </source>
</evidence>